<evidence type="ECO:0000256" key="3">
    <source>
        <dbReference type="ARBA" id="ARBA00023001"/>
    </source>
</evidence>
<dbReference type="PRINTS" id="PR00733">
    <property type="entry name" value="GLHYDRLASE6"/>
</dbReference>
<keyword evidence="3 9" id="KW-0136">Cellulose degradation</keyword>
<dbReference type="RefSeq" id="WP_344096586.1">
    <property type="nucleotide sequence ID" value="NZ_BAAAHB010000114.1"/>
</dbReference>
<dbReference type="GO" id="GO:0016787">
    <property type="term" value="F:hydrolase activity"/>
    <property type="evidence" value="ECO:0007669"/>
    <property type="project" value="UniProtKB-KW"/>
</dbReference>
<feature type="compositionally biased region" description="Low complexity" evidence="10">
    <location>
        <begin position="306"/>
        <end position="319"/>
    </location>
</feature>
<dbReference type="InterPro" id="IPR016288">
    <property type="entry name" value="Beta_cellobiohydrolase"/>
</dbReference>
<evidence type="ECO:0000313" key="13">
    <source>
        <dbReference type="Proteomes" id="UP001499895"/>
    </source>
</evidence>
<reference evidence="13" key="1">
    <citation type="journal article" date="2019" name="Int. J. Syst. Evol. Microbiol.">
        <title>The Global Catalogue of Microorganisms (GCM) 10K type strain sequencing project: providing services to taxonomists for standard genome sequencing and annotation.</title>
        <authorList>
            <consortium name="The Broad Institute Genomics Platform"/>
            <consortium name="The Broad Institute Genome Sequencing Center for Infectious Disease"/>
            <person name="Wu L."/>
            <person name="Ma J."/>
        </authorList>
    </citation>
    <scope>NUCLEOTIDE SEQUENCE [LARGE SCALE GENOMIC DNA]</scope>
    <source>
        <strain evidence="13">JCM 10649</strain>
    </source>
</reference>
<dbReference type="EMBL" id="BAAAHB010000114">
    <property type="protein sequence ID" value="GAA0490128.1"/>
    <property type="molecule type" value="Genomic_DNA"/>
</dbReference>
<keyword evidence="6 9" id="KW-0326">Glycosidase</keyword>
<evidence type="ECO:0000256" key="10">
    <source>
        <dbReference type="SAM" id="MobiDB-lite"/>
    </source>
</evidence>
<dbReference type="InterPro" id="IPR001524">
    <property type="entry name" value="Glyco_hydro_6_CS"/>
</dbReference>
<dbReference type="InterPro" id="IPR036434">
    <property type="entry name" value="Beta_cellobiohydrolase_sf"/>
</dbReference>
<proteinExistence type="inferred from homology"/>
<dbReference type="Proteomes" id="UP001499895">
    <property type="component" value="Unassembled WGS sequence"/>
</dbReference>
<feature type="transmembrane region" description="Helical" evidence="11">
    <location>
        <begin position="37"/>
        <end position="59"/>
    </location>
</feature>
<evidence type="ECO:0000256" key="7">
    <source>
        <dbReference type="ARBA" id="ARBA00023326"/>
    </source>
</evidence>
<evidence type="ECO:0000256" key="5">
    <source>
        <dbReference type="ARBA" id="ARBA00023277"/>
    </source>
</evidence>
<keyword evidence="4" id="KW-1015">Disulfide bond</keyword>
<keyword evidence="5 9" id="KW-0119">Carbohydrate metabolism</keyword>
<name>A0ABP3L141_9ACTN</name>
<evidence type="ECO:0000313" key="12">
    <source>
        <dbReference type="EMBL" id="GAA0490128.1"/>
    </source>
</evidence>
<evidence type="ECO:0000256" key="2">
    <source>
        <dbReference type="ARBA" id="ARBA00022801"/>
    </source>
</evidence>
<feature type="active site" evidence="8">
    <location>
        <position position="146"/>
    </location>
</feature>
<feature type="compositionally biased region" description="Pro residues" evidence="10">
    <location>
        <begin position="416"/>
        <end position="438"/>
    </location>
</feature>
<dbReference type="PROSITE" id="PS00655">
    <property type="entry name" value="GLYCOSYL_HYDROL_F6_1"/>
    <property type="match status" value="1"/>
</dbReference>
<keyword evidence="1" id="KW-0732">Signal</keyword>
<keyword evidence="13" id="KW-1185">Reference proteome</keyword>
<evidence type="ECO:0000256" key="8">
    <source>
        <dbReference type="PROSITE-ProRule" id="PRU10056"/>
    </source>
</evidence>
<evidence type="ECO:0000256" key="6">
    <source>
        <dbReference type="ARBA" id="ARBA00023295"/>
    </source>
</evidence>
<feature type="compositionally biased region" description="Basic and acidic residues" evidence="10">
    <location>
        <begin position="10"/>
        <end position="19"/>
    </location>
</feature>
<evidence type="ECO:0000256" key="11">
    <source>
        <dbReference type="SAM" id="Phobius"/>
    </source>
</evidence>
<feature type="region of interest" description="Disordered" evidence="10">
    <location>
        <begin position="412"/>
        <end position="452"/>
    </location>
</feature>
<keyword evidence="11" id="KW-1133">Transmembrane helix</keyword>
<evidence type="ECO:0000256" key="9">
    <source>
        <dbReference type="RuleBase" id="RU361186"/>
    </source>
</evidence>
<dbReference type="PANTHER" id="PTHR34876:SF4">
    <property type="entry name" value="1,4-BETA-D-GLUCAN CELLOBIOHYDROLASE C-RELATED"/>
    <property type="match status" value="1"/>
</dbReference>
<dbReference type="PANTHER" id="PTHR34876">
    <property type="match status" value="1"/>
</dbReference>
<keyword evidence="11" id="KW-0472">Membrane</keyword>
<feature type="region of interest" description="Disordered" evidence="10">
    <location>
        <begin position="1"/>
        <end position="30"/>
    </location>
</feature>
<dbReference type="Gene3D" id="3.20.20.40">
    <property type="entry name" value="1, 4-beta cellobiohydrolase"/>
    <property type="match status" value="2"/>
</dbReference>
<dbReference type="Pfam" id="PF01341">
    <property type="entry name" value="Glyco_hydro_6"/>
    <property type="match status" value="1"/>
</dbReference>
<keyword evidence="11" id="KW-0812">Transmembrane</keyword>
<organism evidence="12 13">
    <name type="scientific">Streptomyces stramineus</name>
    <dbReference type="NCBI Taxonomy" id="173861"/>
    <lineage>
        <taxon>Bacteria</taxon>
        <taxon>Bacillati</taxon>
        <taxon>Actinomycetota</taxon>
        <taxon>Actinomycetes</taxon>
        <taxon>Kitasatosporales</taxon>
        <taxon>Streptomycetaceae</taxon>
        <taxon>Streptomyces</taxon>
    </lineage>
</organism>
<sequence>MGTRRRPRTARLDTRDRYGPRHAGPRRKHASRRRWPLLRYGAVLLVCAGAVGVTVPAGLAHTVDDEWDATSPFWAEPTGPAASQVRIWEERGREEDAAILRRIADRPTAVWLTGNDPKAQAEQVTRRAERAGRIPVLVAYNIPQRDCGQYSSGGAADAAHYRTWVSRAAAGIGTRQAWIILEPDALAQWASGCVPAAAAKQRLALLTEAVETFKALPATSVYIDAGNAGWIPDQHRLADALTRSGIGRADGFALNVSNFHTTPVTREYGDRLSALLHGTHYVVDTSRNGNGPLQEEKKPAGPEPGPAAGAGKSGAEPAPDQAPDRTAGAEDDIEADEADRATEDSGAPGPGDAEPWCNPPGRALGTPPTTATGHPLIDAFLWIKRPGESDGACRGAPAAGRWWADYALRLAGATPTSPPAAPGPPPASTPQAAPPAMRPKPTENTVPPPSTG</sequence>
<keyword evidence="2 9" id="KW-0378">Hydrolase</keyword>
<comment type="similarity">
    <text evidence="9">Belongs to the glycosyl hydrolase family 6.</text>
</comment>
<accession>A0ABP3L141</accession>
<dbReference type="EC" id="3.2.1.-" evidence="9"/>
<evidence type="ECO:0000256" key="4">
    <source>
        <dbReference type="ARBA" id="ARBA00023157"/>
    </source>
</evidence>
<gene>
    <name evidence="12" type="ORF">GCM10009544_58900</name>
</gene>
<keyword evidence="7 9" id="KW-0624">Polysaccharide degradation</keyword>
<comment type="caution">
    <text evidence="12">The sequence shown here is derived from an EMBL/GenBank/DDBJ whole genome shotgun (WGS) entry which is preliminary data.</text>
</comment>
<feature type="region of interest" description="Disordered" evidence="10">
    <location>
        <begin position="283"/>
        <end position="372"/>
    </location>
</feature>
<evidence type="ECO:0000256" key="1">
    <source>
        <dbReference type="ARBA" id="ARBA00022729"/>
    </source>
</evidence>
<protein>
    <recommendedName>
        <fullName evidence="9">Glucanase</fullName>
        <ecNumber evidence="9">3.2.1.-</ecNumber>
    </recommendedName>
</protein>
<dbReference type="SUPFAM" id="SSF51989">
    <property type="entry name" value="Glycosyl hydrolases family 6, cellulases"/>
    <property type="match status" value="1"/>
</dbReference>